<dbReference type="AlphaFoldDB" id="A0AAW1NZW2"/>
<feature type="signal peptide" evidence="1">
    <location>
        <begin position="1"/>
        <end position="24"/>
    </location>
</feature>
<keyword evidence="1" id="KW-0732">Signal</keyword>
<proteinExistence type="predicted"/>
<accession>A0AAW1NZW2</accession>
<keyword evidence="3" id="KW-1185">Reference proteome</keyword>
<evidence type="ECO:0000313" key="2">
    <source>
        <dbReference type="EMBL" id="KAK9802622.1"/>
    </source>
</evidence>
<feature type="chain" id="PRO_5043430204" evidence="1">
    <location>
        <begin position="25"/>
        <end position="129"/>
    </location>
</feature>
<reference evidence="2 3" key="1">
    <citation type="journal article" date="2024" name="Nat. Commun.">
        <title>Phylogenomics reveals the evolutionary origins of lichenization in chlorophyte algae.</title>
        <authorList>
            <person name="Puginier C."/>
            <person name="Libourel C."/>
            <person name="Otte J."/>
            <person name="Skaloud P."/>
            <person name="Haon M."/>
            <person name="Grisel S."/>
            <person name="Petersen M."/>
            <person name="Berrin J.G."/>
            <person name="Delaux P.M."/>
            <person name="Dal Grande F."/>
            <person name="Keller J."/>
        </authorList>
    </citation>
    <scope>NUCLEOTIDE SEQUENCE [LARGE SCALE GENOMIC DNA]</scope>
    <source>
        <strain evidence="2 3">SAG 2036</strain>
    </source>
</reference>
<gene>
    <name evidence="2" type="ORF">WJX73_006013</name>
</gene>
<sequence length="129" mass="13735">MFTAALQHVLAWHMLPHLSAKALGQLACSCKAGREIVDQGSVDVWRAAGADVLPPGHPARSSSQVSTIRAALADYGACKANLSKGRVTCVTEVPRVLARPKFAPNGRDFAVLRTKSASLPVWKMALGFQ</sequence>
<evidence type="ECO:0000313" key="3">
    <source>
        <dbReference type="Proteomes" id="UP001465755"/>
    </source>
</evidence>
<name>A0AAW1NZW2_9CHLO</name>
<organism evidence="2 3">
    <name type="scientific">Symbiochloris irregularis</name>
    <dbReference type="NCBI Taxonomy" id="706552"/>
    <lineage>
        <taxon>Eukaryota</taxon>
        <taxon>Viridiplantae</taxon>
        <taxon>Chlorophyta</taxon>
        <taxon>core chlorophytes</taxon>
        <taxon>Trebouxiophyceae</taxon>
        <taxon>Trebouxiales</taxon>
        <taxon>Trebouxiaceae</taxon>
        <taxon>Symbiochloris</taxon>
    </lineage>
</organism>
<dbReference type="Proteomes" id="UP001465755">
    <property type="component" value="Unassembled WGS sequence"/>
</dbReference>
<comment type="caution">
    <text evidence="2">The sequence shown here is derived from an EMBL/GenBank/DDBJ whole genome shotgun (WGS) entry which is preliminary data.</text>
</comment>
<protein>
    <submittedName>
        <fullName evidence="2">Uncharacterized protein</fullName>
    </submittedName>
</protein>
<dbReference type="EMBL" id="JALJOQ010000070">
    <property type="protein sequence ID" value="KAK9802622.1"/>
    <property type="molecule type" value="Genomic_DNA"/>
</dbReference>
<evidence type="ECO:0000256" key="1">
    <source>
        <dbReference type="SAM" id="SignalP"/>
    </source>
</evidence>